<feature type="non-terminal residue" evidence="2">
    <location>
        <position position="1"/>
    </location>
</feature>
<proteinExistence type="predicted"/>
<keyword evidence="3" id="KW-1185">Reference proteome</keyword>
<name>A0A2G9TFV8_TELCI</name>
<reference evidence="2 3" key="1">
    <citation type="submission" date="2015-09" db="EMBL/GenBank/DDBJ databases">
        <title>Draft genome of the parasitic nematode Teladorsagia circumcincta isolate WARC Sus (inbred).</title>
        <authorList>
            <person name="Mitreva M."/>
        </authorList>
    </citation>
    <scope>NUCLEOTIDE SEQUENCE [LARGE SCALE GENOMIC DNA]</scope>
    <source>
        <strain evidence="2 3">S</strain>
    </source>
</reference>
<evidence type="ECO:0000313" key="2">
    <source>
        <dbReference type="EMBL" id="PIO56835.1"/>
    </source>
</evidence>
<dbReference type="EMBL" id="KZ372468">
    <property type="protein sequence ID" value="PIO56835.1"/>
    <property type="molecule type" value="Genomic_DNA"/>
</dbReference>
<evidence type="ECO:0000313" key="3">
    <source>
        <dbReference type="Proteomes" id="UP000230423"/>
    </source>
</evidence>
<dbReference type="AlphaFoldDB" id="A0A2G9TFV8"/>
<feature type="compositionally biased region" description="Polar residues" evidence="1">
    <location>
        <begin position="36"/>
        <end position="48"/>
    </location>
</feature>
<organism evidence="2 3">
    <name type="scientific">Teladorsagia circumcincta</name>
    <name type="common">Brown stomach worm</name>
    <name type="synonym">Ostertagia circumcincta</name>
    <dbReference type="NCBI Taxonomy" id="45464"/>
    <lineage>
        <taxon>Eukaryota</taxon>
        <taxon>Metazoa</taxon>
        <taxon>Ecdysozoa</taxon>
        <taxon>Nematoda</taxon>
        <taxon>Chromadorea</taxon>
        <taxon>Rhabditida</taxon>
        <taxon>Rhabditina</taxon>
        <taxon>Rhabditomorpha</taxon>
        <taxon>Strongyloidea</taxon>
        <taxon>Trichostrongylidae</taxon>
        <taxon>Teladorsagia</taxon>
    </lineage>
</organism>
<protein>
    <submittedName>
        <fullName evidence="2">Uncharacterized protein</fullName>
    </submittedName>
</protein>
<sequence>TTRNTTAEGRAIVSSPELEGSICEEAEPSPSLHAQRPTSKIVWSSAKVSRSGELDDEEERNKTSKLKGMKTSETMVFSPSKNVEQLEEWPSATDEPVFSPQRAKSPPPLQLQETTPKTVSKAVEVSQVGLQYGIEEDGGEGPELLFLKLYRYIIQQLKNTSENAPFFFFVLSGNITQAG</sequence>
<dbReference type="Proteomes" id="UP000230423">
    <property type="component" value="Unassembled WGS sequence"/>
</dbReference>
<gene>
    <name evidence="2" type="ORF">TELCIR_21764</name>
</gene>
<feature type="region of interest" description="Disordered" evidence="1">
    <location>
        <begin position="1"/>
        <end position="116"/>
    </location>
</feature>
<feature type="compositionally biased region" description="Polar residues" evidence="1">
    <location>
        <begin position="71"/>
        <end position="83"/>
    </location>
</feature>
<accession>A0A2G9TFV8</accession>
<evidence type="ECO:0000256" key="1">
    <source>
        <dbReference type="SAM" id="MobiDB-lite"/>
    </source>
</evidence>